<name>A0ABY1R687_9FLAO</name>
<sequence length="225" mass="26915">MKKFLLQNATGNIGEHFVCLTLLSDLNFPTRIITTDLGIDGEFEIIDFETKESTSKIVKFQVKCQQKKITNKKNFKVSKEHKVYWENFIEPILFFLHTTEDKKLYFKSLTPFSFNKKNDGIYLQITKNDLYSRDNILKAIEKFKNFNYNFFEKYIDLLNRIDFAIYNGEYISYFDLLEEKNSFLKIVREFYWGYQAEIDYMEISLKEKLKKLDEDGINNALESIY</sequence>
<feature type="domain" description="DUF4365" evidence="1">
    <location>
        <begin position="33"/>
        <end position="134"/>
    </location>
</feature>
<proteinExistence type="predicted"/>
<dbReference type="InterPro" id="IPR025375">
    <property type="entry name" value="DUF4365"/>
</dbReference>
<protein>
    <recommendedName>
        <fullName evidence="1">DUF4365 domain-containing protein</fullName>
    </recommendedName>
</protein>
<evidence type="ECO:0000259" key="1">
    <source>
        <dbReference type="Pfam" id="PF14280"/>
    </source>
</evidence>
<comment type="caution">
    <text evidence="2">The sequence shown here is derived from an EMBL/GenBank/DDBJ whole genome shotgun (WGS) entry which is preliminary data.</text>
</comment>
<keyword evidence="3" id="KW-1185">Reference proteome</keyword>
<dbReference type="RefSeq" id="WP_283418037.1">
    <property type="nucleotide sequence ID" value="NZ_FXUO01000011.1"/>
</dbReference>
<gene>
    <name evidence="2" type="ORF">SAMN05421679_11126</name>
</gene>
<dbReference type="Proteomes" id="UP001158050">
    <property type="component" value="Unassembled WGS sequence"/>
</dbReference>
<dbReference type="EMBL" id="FXUO01000011">
    <property type="protein sequence ID" value="SMP97033.1"/>
    <property type="molecule type" value="Genomic_DNA"/>
</dbReference>
<organism evidence="2 3">
    <name type="scientific">Epilithonimonas pallida</name>
    <dbReference type="NCBI Taxonomy" id="373671"/>
    <lineage>
        <taxon>Bacteria</taxon>
        <taxon>Pseudomonadati</taxon>
        <taxon>Bacteroidota</taxon>
        <taxon>Flavobacteriia</taxon>
        <taxon>Flavobacteriales</taxon>
        <taxon>Weeksellaceae</taxon>
        <taxon>Chryseobacterium group</taxon>
        <taxon>Epilithonimonas</taxon>
    </lineage>
</organism>
<reference evidence="2 3" key="1">
    <citation type="submission" date="2017-05" db="EMBL/GenBank/DDBJ databases">
        <authorList>
            <person name="Varghese N."/>
            <person name="Submissions S."/>
        </authorList>
    </citation>
    <scope>NUCLEOTIDE SEQUENCE [LARGE SCALE GENOMIC DNA]</scope>
    <source>
        <strain evidence="2 3">DSM 18015</strain>
    </source>
</reference>
<accession>A0ABY1R687</accession>
<evidence type="ECO:0000313" key="2">
    <source>
        <dbReference type="EMBL" id="SMP97033.1"/>
    </source>
</evidence>
<evidence type="ECO:0000313" key="3">
    <source>
        <dbReference type="Proteomes" id="UP001158050"/>
    </source>
</evidence>
<dbReference type="Pfam" id="PF14280">
    <property type="entry name" value="DUF4365"/>
    <property type="match status" value="1"/>
</dbReference>